<feature type="non-terminal residue" evidence="1">
    <location>
        <position position="1"/>
    </location>
</feature>
<dbReference type="InterPro" id="IPR025975">
    <property type="entry name" value="Polysacc_lyase"/>
</dbReference>
<feature type="non-terminal residue" evidence="1">
    <location>
        <position position="380"/>
    </location>
</feature>
<name>A0A382MQR6_9ZZZZ</name>
<organism evidence="1">
    <name type="scientific">marine metagenome</name>
    <dbReference type="NCBI Taxonomy" id="408172"/>
    <lineage>
        <taxon>unclassified sequences</taxon>
        <taxon>metagenomes</taxon>
        <taxon>ecological metagenomes</taxon>
    </lineage>
</organism>
<accession>A0A382MQR6</accession>
<reference evidence="1" key="1">
    <citation type="submission" date="2018-05" db="EMBL/GenBank/DDBJ databases">
        <authorList>
            <person name="Lanie J.A."/>
            <person name="Ng W.-L."/>
            <person name="Kazmierczak K.M."/>
            <person name="Andrzejewski T.M."/>
            <person name="Davidsen T.M."/>
            <person name="Wayne K.J."/>
            <person name="Tettelin H."/>
            <person name="Glass J.I."/>
            <person name="Rusch D."/>
            <person name="Podicherti R."/>
            <person name="Tsui H.-C.T."/>
            <person name="Winkler M.E."/>
        </authorList>
    </citation>
    <scope>NUCLEOTIDE SEQUENCE</scope>
</reference>
<sequence length="380" mass="43704">EMQNPDKYCPSVILPNDVAFGKKYNVCLFDKTAFKEYGLRVVDKKDGHPVRAGSKSMRFELRDGDCNDPPPPNWNDCKNDRERFELSGKDMFDGEEGWYAWSIFIPKDYVDIETGATDLGQFNLEPGEDPDPCCVFTINKKKSGYELELNILKSNKWTHKSVALNLSDEEMSGNWSDFIINFKWSKKDDGFIKLWLNNELVYEHSGQNFSKDTEATYFKFGIYRSALSRYLNQKNFSPEVEACFEKNGASAKVIDDSKNGRNSQLLGWGANAISFKIYNQCKHLYKIKLPTQVVYYDEVRSAKTCKKLKLEDLGYNCKDLGRNIKLTSILKEPESKIKVASELSIFEIDGERFNLALDKVDFSETGTFELEREEEGYLQP</sequence>
<evidence type="ECO:0000313" key="1">
    <source>
        <dbReference type="EMBL" id="SVC50465.1"/>
    </source>
</evidence>
<gene>
    <name evidence="1" type="ORF">METZ01_LOCUS303319</name>
</gene>
<dbReference type="AlphaFoldDB" id="A0A382MQR6"/>
<dbReference type="Pfam" id="PF14099">
    <property type="entry name" value="Polysacc_lyase"/>
    <property type="match status" value="1"/>
</dbReference>
<proteinExistence type="predicted"/>
<dbReference type="EMBL" id="UINC01094863">
    <property type="protein sequence ID" value="SVC50465.1"/>
    <property type="molecule type" value="Genomic_DNA"/>
</dbReference>
<protein>
    <submittedName>
        <fullName evidence="1">Uncharacterized protein</fullName>
    </submittedName>
</protein>
<dbReference type="Gene3D" id="2.60.120.200">
    <property type="match status" value="1"/>
</dbReference>